<evidence type="ECO:0000256" key="1">
    <source>
        <dbReference type="SAM" id="MobiDB-lite"/>
    </source>
</evidence>
<organism evidence="2 3">
    <name type="scientific">Phlebiopsis gigantea (strain 11061_1 CR5-6)</name>
    <name type="common">White-rot fungus</name>
    <name type="synonym">Peniophora gigantea</name>
    <dbReference type="NCBI Taxonomy" id="745531"/>
    <lineage>
        <taxon>Eukaryota</taxon>
        <taxon>Fungi</taxon>
        <taxon>Dikarya</taxon>
        <taxon>Basidiomycota</taxon>
        <taxon>Agaricomycotina</taxon>
        <taxon>Agaricomycetes</taxon>
        <taxon>Polyporales</taxon>
        <taxon>Phanerochaetaceae</taxon>
        <taxon>Phlebiopsis</taxon>
    </lineage>
</organism>
<proteinExistence type="predicted"/>
<gene>
    <name evidence="2" type="ORF">PHLGIDRAFT_337262</name>
</gene>
<evidence type="ECO:0000313" key="3">
    <source>
        <dbReference type="Proteomes" id="UP000053257"/>
    </source>
</evidence>
<dbReference type="Proteomes" id="UP000053257">
    <property type="component" value="Unassembled WGS sequence"/>
</dbReference>
<reference evidence="2 3" key="1">
    <citation type="journal article" date="2014" name="PLoS Genet.">
        <title>Analysis of the Phlebiopsis gigantea genome, transcriptome and secretome provides insight into its pioneer colonization strategies of wood.</title>
        <authorList>
            <person name="Hori C."/>
            <person name="Ishida T."/>
            <person name="Igarashi K."/>
            <person name="Samejima M."/>
            <person name="Suzuki H."/>
            <person name="Master E."/>
            <person name="Ferreira P."/>
            <person name="Ruiz-Duenas F.J."/>
            <person name="Held B."/>
            <person name="Canessa P."/>
            <person name="Larrondo L.F."/>
            <person name="Schmoll M."/>
            <person name="Druzhinina I.S."/>
            <person name="Kubicek C.P."/>
            <person name="Gaskell J.A."/>
            <person name="Kersten P."/>
            <person name="St John F."/>
            <person name="Glasner J."/>
            <person name="Sabat G."/>
            <person name="Splinter BonDurant S."/>
            <person name="Syed K."/>
            <person name="Yadav J."/>
            <person name="Mgbeahuruike A.C."/>
            <person name="Kovalchuk A."/>
            <person name="Asiegbu F.O."/>
            <person name="Lackner G."/>
            <person name="Hoffmeister D."/>
            <person name="Rencoret J."/>
            <person name="Gutierrez A."/>
            <person name="Sun H."/>
            <person name="Lindquist E."/>
            <person name="Barry K."/>
            <person name="Riley R."/>
            <person name="Grigoriev I.V."/>
            <person name="Henrissat B."/>
            <person name="Kues U."/>
            <person name="Berka R.M."/>
            <person name="Martinez A.T."/>
            <person name="Covert S.F."/>
            <person name="Blanchette R.A."/>
            <person name="Cullen D."/>
        </authorList>
    </citation>
    <scope>NUCLEOTIDE SEQUENCE [LARGE SCALE GENOMIC DNA]</scope>
    <source>
        <strain evidence="2 3">11061_1 CR5-6</strain>
    </source>
</reference>
<feature type="region of interest" description="Disordered" evidence="1">
    <location>
        <begin position="1"/>
        <end position="127"/>
    </location>
</feature>
<feature type="compositionally biased region" description="Basic and acidic residues" evidence="1">
    <location>
        <begin position="113"/>
        <end position="127"/>
    </location>
</feature>
<dbReference type="AlphaFoldDB" id="A0A0C3S291"/>
<keyword evidence="3" id="KW-1185">Reference proteome</keyword>
<evidence type="ECO:0000313" key="2">
    <source>
        <dbReference type="EMBL" id="KIP01710.1"/>
    </source>
</evidence>
<protein>
    <submittedName>
        <fullName evidence="2">Uncharacterized protein</fullName>
    </submittedName>
</protein>
<name>A0A0C3S291_PHLG1</name>
<dbReference type="EMBL" id="KN840744">
    <property type="protein sequence ID" value="KIP01710.1"/>
    <property type="molecule type" value="Genomic_DNA"/>
</dbReference>
<accession>A0A0C3S291</accession>
<sequence length="127" mass="13608">MSSYAAESAARTRHPYAARTPEPFEGSEEAAFGLPTVPEMPTPAPSSAESHSWAPSPEPSFAPEDAPGPSRTARPLPLRPIAEGAAYVARNRRVFRTPSGSSEMPPSYEDISGELRDSLKSINDVKL</sequence>
<dbReference type="HOGENOM" id="CLU_1971325_0_0_1"/>